<organism evidence="2 3">
    <name type="scientific">Tetracentron sinense</name>
    <name type="common">Spur-leaf</name>
    <dbReference type="NCBI Taxonomy" id="13715"/>
    <lineage>
        <taxon>Eukaryota</taxon>
        <taxon>Viridiplantae</taxon>
        <taxon>Streptophyta</taxon>
        <taxon>Embryophyta</taxon>
        <taxon>Tracheophyta</taxon>
        <taxon>Spermatophyta</taxon>
        <taxon>Magnoliopsida</taxon>
        <taxon>Trochodendrales</taxon>
        <taxon>Trochodendraceae</taxon>
        <taxon>Tetracentron</taxon>
    </lineage>
</organism>
<dbReference type="OMA" id="FEMWSSH"/>
<accession>A0A834YED3</accession>
<dbReference type="AlphaFoldDB" id="A0A834YED3"/>
<name>A0A834YED3_TETSI</name>
<comment type="caution">
    <text evidence="2">The sequence shown here is derived from an EMBL/GenBank/DDBJ whole genome shotgun (WGS) entry which is preliminary data.</text>
</comment>
<gene>
    <name evidence="2" type="ORF">HHK36_027660</name>
</gene>
<sequence length="88" mass="9330">MRKTIALSSARNILKQIHPLRGSCGEMATSAPKKQGNNDFGEAKGPIMDDKAEPIVAFSKPPLPPLLGPLVVLSLLEMGSNGESNEDC</sequence>
<dbReference type="EMBL" id="JABCRI010000021">
    <property type="protein sequence ID" value="KAF8380178.1"/>
    <property type="molecule type" value="Genomic_DNA"/>
</dbReference>
<reference evidence="2 3" key="1">
    <citation type="submission" date="2020-04" db="EMBL/GenBank/DDBJ databases">
        <title>Plant Genome Project.</title>
        <authorList>
            <person name="Zhang R.-G."/>
        </authorList>
    </citation>
    <scope>NUCLEOTIDE SEQUENCE [LARGE SCALE GENOMIC DNA]</scope>
    <source>
        <strain evidence="2">YNK0</strain>
        <tissue evidence="2">Leaf</tissue>
    </source>
</reference>
<protein>
    <submittedName>
        <fullName evidence="2">Uncharacterized protein</fullName>
    </submittedName>
</protein>
<evidence type="ECO:0000256" key="1">
    <source>
        <dbReference type="SAM" id="MobiDB-lite"/>
    </source>
</evidence>
<keyword evidence="3" id="KW-1185">Reference proteome</keyword>
<proteinExistence type="predicted"/>
<evidence type="ECO:0000313" key="2">
    <source>
        <dbReference type="EMBL" id="KAF8380178.1"/>
    </source>
</evidence>
<evidence type="ECO:0000313" key="3">
    <source>
        <dbReference type="Proteomes" id="UP000655225"/>
    </source>
</evidence>
<dbReference type="Proteomes" id="UP000655225">
    <property type="component" value="Unassembled WGS sequence"/>
</dbReference>
<feature type="region of interest" description="Disordered" evidence="1">
    <location>
        <begin position="24"/>
        <end position="46"/>
    </location>
</feature>
<dbReference type="OrthoDB" id="1933480at2759"/>